<name>A0ABY6N6N9_9ALTE</name>
<evidence type="ECO:0000256" key="6">
    <source>
        <dbReference type="ARBA" id="ARBA00025643"/>
    </source>
</evidence>
<evidence type="ECO:0000256" key="7">
    <source>
        <dbReference type="RuleBase" id="RU362063"/>
    </source>
</evidence>
<comment type="subcellular location">
    <subcellularLocation>
        <location evidence="1 7">Periplasm</location>
    </subcellularLocation>
</comment>
<dbReference type="Pfam" id="PF17656">
    <property type="entry name" value="ChapFlgA_N"/>
    <property type="match status" value="1"/>
</dbReference>
<dbReference type="Proteomes" id="UP001163739">
    <property type="component" value="Chromosome"/>
</dbReference>
<comment type="similarity">
    <text evidence="2 7">Belongs to the FlgA family.</text>
</comment>
<keyword evidence="4" id="KW-0732">Signal</keyword>
<evidence type="ECO:0000313" key="10">
    <source>
        <dbReference type="Proteomes" id="UP001163739"/>
    </source>
</evidence>
<proteinExistence type="inferred from homology"/>
<evidence type="ECO:0000313" key="9">
    <source>
        <dbReference type="EMBL" id="UZE97761.1"/>
    </source>
</evidence>
<dbReference type="InterPro" id="IPR013974">
    <property type="entry name" value="SAF"/>
</dbReference>
<feature type="domain" description="SAF" evidence="8">
    <location>
        <begin position="91"/>
        <end position="153"/>
    </location>
</feature>
<dbReference type="CDD" id="cd11614">
    <property type="entry name" value="SAF_CpaB_FlgA_like"/>
    <property type="match status" value="1"/>
</dbReference>
<evidence type="ECO:0000256" key="1">
    <source>
        <dbReference type="ARBA" id="ARBA00004418"/>
    </source>
</evidence>
<dbReference type="NCBIfam" id="TIGR03170">
    <property type="entry name" value="flgA_cterm"/>
    <property type="match status" value="1"/>
</dbReference>
<reference evidence="9" key="1">
    <citation type="submission" date="2022-06" db="EMBL/GenBank/DDBJ databases">
        <title>Alkalimarinus sp. nov., isolated from gut of a Alitta virens.</title>
        <authorList>
            <person name="Yang A.I."/>
            <person name="Shin N.-R."/>
        </authorList>
    </citation>
    <scope>NUCLEOTIDE SEQUENCE</scope>
    <source>
        <strain evidence="9">A2M4</strain>
    </source>
</reference>
<gene>
    <name evidence="9" type="primary">flgA</name>
    <name evidence="9" type="ORF">NKI27_08515</name>
</gene>
<sequence>MSASSFSQWVSQETQQYLNTVTETLAADKGFRSDFKIGNIDPRLNLTKCEIPLTFEFQGDPLERSKNTIKVTCHDKKRWSIFVAANINVYKEVWVASQTLRRGQRVKDSDLKRAELQVNQSRQGYFINKHNIAGMTLRRSIQAGDVFYPGLLLPPKVIERGDSVVISALSDTISVQMMGEALSDGKLGQQISVKNKKSNRIIRATVVSKGEVTVPM</sequence>
<evidence type="ECO:0000256" key="3">
    <source>
        <dbReference type="ARBA" id="ARBA00014754"/>
    </source>
</evidence>
<accession>A0ABY6N6N9</accession>
<evidence type="ECO:0000259" key="8">
    <source>
        <dbReference type="SMART" id="SM00858"/>
    </source>
</evidence>
<evidence type="ECO:0000256" key="4">
    <source>
        <dbReference type="ARBA" id="ARBA00022729"/>
    </source>
</evidence>
<protein>
    <recommendedName>
        <fullName evidence="3 7">Flagella basal body P-ring formation protein FlgA</fullName>
    </recommendedName>
</protein>
<dbReference type="Pfam" id="PF13144">
    <property type="entry name" value="ChapFlgA"/>
    <property type="match status" value="1"/>
</dbReference>
<organism evidence="9 10">
    <name type="scientific">Alkalimarinus alittae</name>
    <dbReference type="NCBI Taxonomy" id="2961619"/>
    <lineage>
        <taxon>Bacteria</taxon>
        <taxon>Pseudomonadati</taxon>
        <taxon>Pseudomonadota</taxon>
        <taxon>Gammaproteobacteria</taxon>
        <taxon>Alteromonadales</taxon>
        <taxon>Alteromonadaceae</taxon>
        <taxon>Alkalimarinus</taxon>
    </lineage>
</organism>
<evidence type="ECO:0000256" key="2">
    <source>
        <dbReference type="ARBA" id="ARBA00010474"/>
    </source>
</evidence>
<dbReference type="PANTHER" id="PTHR36307:SF1">
    <property type="entry name" value="FLAGELLA BASAL BODY P-RING FORMATION PROTEIN FLGA"/>
    <property type="match status" value="1"/>
</dbReference>
<dbReference type="RefSeq" id="WP_265049238.1">
    <property type="nucleotide sequence ID" value="NZ_CP100390.1"/>
</dbReference>
<keyword evidence="10" id="KW-1185">Reference proteome</keyword>
<dbReference type="SMART" id="SM00858">
    <property type="entry name" value="SAF"/>
    <property type="match status" value="1"/>
</dbReference>
<dbReference type="EMBL" id="CP100390">
    <property type="protein sequence ID" value="UZE97761.1"/>
    <property type="molecule type" value="Genomic_DNA"/>
</dbReference>
<dbReference type="PANTHER" id="PTHR36307">
    <property type="entry name" value="FLAGELLA BASAL BODY P-RING FORMATION PROTEIN FLGA"/>
    <property type="match status" value="1"/>
</dbReference>
<dbReference type="Gene3D" id="3.90.1210.10">
    <property type="entry name" value="Antifreeze-like/N-acetylneuraminic acid synthase C-terminal domain"/>
    <property type="match status" value="1"/>
</dbReference>
<dbReference type="Gene3D" id="2.30.30.760">
    <property type="match status" value="1"/>
</dbReference>
<keyword evidence="7" id="KW-1005">Bacterial flagellum biogenesis</keyword>
<evidence type="ECO:0000256" key="5">
    <source>
        <dbReference type="ARBA" id="ARBA00022764"/>
    </source>
</evidence>
<dbReference type="InterPro" id="IPR017585">
    <property type="entry name" value="SAF_FlgA"/>
</dbReference>
<keyword evidence="9" id="KW-0966">Cell projection</keyword>
<dbReference type="InterPro" id="IPR039246">
    <property type="entry name" value="Flagellar_FlgA"/>
</dbReference>
<dbReference type="InterPro" id="IPR041231">
    <property type="entry name" value="FlgA_N"/>
</dbReference>
<keyword evidence="5 7" id="KW-0574">Periplasm</keyword>
<keyword evidence="9" id="KW-0282">Flagellum</keyword>
<comment type="function">
    <text evidence="6 7">Involved in the assembly process of the P-ring formation. It may associate with FlgF on the rod constituting a structure essential for the P-ring assembly or may act as a modulator protein for the P-ring assembly.</text>
</comment>
<keyword evidence="9" id="KW-0969">Cilium</keyword>